<evidence type="ECO:0000256" key="3">
    <source>
        <dbReference type="ARBA" id="ARBA00023306"/>
    </source>
</evidence>
<dbReference type="Gene3D" id="1.10.472.10">
    <property type="entry name" value="Cyclin-like"/>
    <property type="match status" value="2"/>
</dbReference>
<evidence type="ECO:0000256" key="2">
    <source>
        <dbReference type="ARBA" id="ARBA00023127"/>
    </source>
</evidence>
<evidence type="ECO:0000313" key="8">
    <source>
        <dbReference type="Proteomes" id="UP000008021"/>
    </source>
</evidence>
<accession>A0A0E0BZX1</accession>
<proteinExistence type="predicted"/>
<feature type="domain" description="Cyclin C-terminal" evidence="6">
    <location>
        <begin position="121"/>
        <end position="179"/>
    </location>
</feature>
<dbReference type="SUPFAM" id="SSF47954">
    <property type="entry name" value="Cyclin-like"/>
    <property type="match status" value="2"/>
</dbReference>
<protein>
    <recommendedName>
        <fullName evidence="9">Cyclin N-terminal domain-containing protein</fullName>
    </recommendedName>
</protein>
<dbReference type="InterPro" id="IPR006671">
    <property type="entry name" value="Cyclin_N"/>
</dbReference>
<dbReference type="STRING" id="40149.A0A0E0BZX1"/>
<organism evidence="7">
    <name type="scientific">Oryza meridionalis</name>
    <dbReference type="NCBI Taxonomy" id="40149"/>
    <lineage>
        <taxon>Eukaryota</taxon>
        <taxon>Viridiplantae</taxon>
        <taxon>Streptophyta</taxon>
        <taxon>Embryophyta</taxon>
        <taxon>Tracheophyta</taxon>
        <taxon>Spermatophyta</taxon>
        <taxon>Magnoliopsida</taxon>
        <taxon>Liliopsida</taxon>
        <taxon>Poales</taxon>
        <taxon>Poaceae</taxon>
        <taxon>BOP clade</taxon>
        <taxon>Oryzoideae</taxon>
        <taxon>Oryzeae</taxon>
        <taxon>Oryzinae</taxon>
        <taxon>Oryza</taxon>
    </lineage>
</organism>
<evidence type="ECO:0000256" key="1">
    <source>
        <dbReference type="ARBA" id="ARBA00022618"/>
    </source>
</evidence>
<feature type="chain" id="PRO_5002355283" description="Cyclin N-terminal domain-containing protein" evidence="4">
    <location>
        <begin position="24"/>
        <end position="213"/>
    </location>
</feature>
<dbReference type="Gramene" id="OMERI01G09240.1">
    <property type="protein sequence ID" value="OMERI01G09240.1"/>
    <property type="gene ID" value="OMERI01G09240"/>
</dbReference>
<dbReference type="AlphaFoldDB" id="A0A0E0BZX1"/>
<dbReference type="GO" id="GO:0051301">
    <property type="term" value="P:cell division"/>
    <property type="evidence" value="ECO:0007669"/>
    <property type="project" value="UniProtKB-KW"/>
</dbReference>
<evidence type="ECO:0000259" key="6">
    <source>
        <dbReference type="Pfam" id="PF02984"/>
    </source>
</evidence>
<keyword evidence="4" id="KW-0732">Signal</keyword>
<name>A0A0E0BZX1_9ORYZ</name>
<sequence length="213" mass="23858">MAAQQWAMWFAMLLLRYCRRAGGLVFSRFHELAASMLKYTAYYLNRYLPATPESDVALQLRLVGATAVFLAAKYKNQYTLRKIDANMAVARCGYTSETRHKMVSIMETEILAALDYNLGGPTACTFVEHFTRYYGEGKEEKLVKQATHRVTDGTMLTYGFHRYLPSVVAVSVIFLARSTGYTAPQARLCRLPGSSGGDMAEKTSDELMLGVWG</sequence>
<dbReference type="InterPro" id="IPR004367">
    <property type="entry name" value="Cyclin_C-dom"/>
</dbReference>
<dbReference type="InterPro" id="IPR036915">
    <property type="entry name" value="Cyclin-like_sf"/>
</dbReference>
<dbReference type="Proteomes" id="UP000008021">
    <property type="component" value="Chromosome 1"/>
</dbReference>
<evidence type="ECO:0008006" key="9">
    <source>
        <dbReference type="Google" id="ProtNLM"/>
    </source>
</evidence>
<dbReference type="Pfam" id="PF02984">
    <property type="entry name" value="Cyclin_C"/>
    <property type="match status" value="1"/>
</dbReference>
<evidence type="ECO:0000256" key="4">
    <source>
        <dbReference type="SAM" id="SignalP"/>
    </source>
</evidence>
<keyword evidence="2" id="KW-0195">Cyclin</keyword>
<keyword evidence="1" id="KW-0132">Cell division</keyword>
<dbReference type="EnsemblPlants" id="OMERI01G09240.1">
    <property type="protein sequence ID" value="OMERI01G09240.1"/>
    <property type="gene ID" value="OMERI01G09240"/>
</dbReference>
<feature type="domain" description="Cyclin N-terminal" evidence="5">
    <location>
        <begin position="30"/>
        <end position="118"/>
    </location>
</feature>
<dbReference type="PANTHER" id="PTHR10177">
    <property type="entry name" value="CYCLINS"/>
    <property type="match status" value="1"/>
</dbReference>
<reference evidence="7" key="2">
    <citation type="submission" date="2018-05" db="EMBL/GenBank/DDBJ databases">
        <title>OmerRS3 (Oryza meridionalis Reference Sequence Version 3).</title>
        <authorList>
            <person name="Zhang J."/>
            <person name="Kudrna D."/>
            <person name="Lee S."/>
            <person name="Talag J."/>
            <person name="Welchert J."/>
            <person name="Wing R.A."/>
        </authorList>
    </citation>
    <scope>NUCLEOTIDE SEQUENCE [LARGE SCALE GENOMIC DNA]</scope>
    <source>
        <strain evidence="7">cv. OR44</strain>
    </source>
</reference>
<evidence type="ECO:0000259" key="5">
    <source>
        <dbReference type="Pfam" id="PF00134"/>
    </source>
</evidence>
<feature type="signal peptide" evidence="4">
    <location>
        <begin position="1"/>
        <end position="23"/>
    </location>
</feature>
<dbReference type="Pfam" id="PF00134">
    <property type="entry name" value="Cyclin_N"/>
    <property type="match status" value="1"/>
</dbReference>
<dbReference type="InterPro" id="IPR039361">
    <property type="entry name" value="Cyclin"/>
</dbReference>
<reference evidence="7" key="1">
    <citation type="submission" date="2015-04" db="UniProtKB">
        <authorList>
            <consortium name="EnsemblPlants"/>
        </authorList>
    </citation>
    <scope>IDENTIFICATION</scope>
</reference>
<dbReference type="HOGENOM" id="CLU_1296148_0_0_1"/>
<dbReference type="eggNOG" id="KOG0654">
    <property type="taxonomic scope" value="Eukaryota"/>
</dbReference>
<keyword evidence="8" id="KW-1185">Reference proteome</keyword>
<keyword evidence="3" id="KW-0131">Cell cycle</keyword>
<evidence type="ECO:0000313" key="7">
    <source>
        <dbReference type="EnsemblPlants" id="OMERI01G09240.1"/>
    </source>
</evidence>